<evidence type="ECO:0000313" key="6">
    <source>
        <dbReference type="Proteomes" id="UP000594638"/>
    </source>
</evidence>
<dbReference type="Gramene" id="OE9A119938T1">
    <property type="protein sequence ID" value="OE9A119938C1"/>
    <property type="gene ID" value="OE9A119938"/>
</dbReference>
<comment type="cofactor">
    <cofactor evidence="3">
        <name>Mg(2+)</name>
        <dbReference type="ChEBI" id="CHEBI:18420"/>
    </cofactor>
</comment>
<dbReference type="SUPFAM" id="SSF51419">
    <property type="entry name" value="PLP-binding barrel"/>
    <property type="match status" value="1"/>
</dbReference>
<keyword evidence="2 3" id="KW-0663">Pyridoxal phosphate</keyword>
<dbReference type="InterPro" id="IPR029066">
    <property type="entry name" value="PLP-binding_barrel"/>
</dbReference>
<feature type="domain" description="Orn/DAP/Arg decarboxylase 2 N-terminal" evidence="4">
    <location>
        <begin position="9"/>
        <end position="132"/>
    </location>
</feature>
<protein>
    <recommendedName>
        <fullName evidence="3">Arginine decarboxylase</fullName>
        <ecNumber evidence="3">4.1.1.19</ecNumber>
    </recommendedName>
</protein>
<comment type="catalytic activity">
    <reaction evidence="3">
        <text>L-arginine + H(+) = agmatine + CO2</text>
        <dbReference type="Rhea" id="RHEA:17641"/>
        <dbReference type="ChEBI" id="CHEBI:15378"/>
        <dbReference type="ChEBI" id="CHEBI:16526"/>
        <dbReference type="ChEBI" id="CHEBI:32682"/>
        <dbReference type="ChEBI" id="CHEBI:58145"/>
        <dbReference type="EC" id="4.1.1.19"/>
    </reaction>
</comment>
<dbReference type="Proteomes" id="UP000594638">
    <property type="component" value="Unassembled WGS sequence"/>
</dbReference>
<comment type="cofactor">
    <cofactor evidence="1 3">
        <name>pyridoxal 5'-phosphate</name>
        <dbReference type="ChEBI" id="CHEBI:597326"/>
    </cofactor>
</comment>
<dbReference type="PANTHER" id="PTHR43295">
    <property type="entry name" value="ARGININE DECARBOXYLASE"/>
    <property type="match status" value="1"/>
</dbReference>
<dbReference type="EC" id="4.1.1.19" evidence="3"/>
<evidence type="ECO:0000313" key="5">
    <source>
        <dbReference type="EMBL" id="CAA2964478.1"/>
    </source>
</evidence>
<keyword evidence="3" id="KW-0460">Magnesium</keyword>
<comment type="pathway">
    <text evidence="3">Amine and polyamine biosynthesis; agmatine biosynthesis; agmatine from L-arginine: step 1/1.</text>
</comment>
<evidence type="ECO:0000256" key="3">
    <source>
        <dbReference type="RuleBase" id="RU003740"/>
    </source>
</evidence>
<dbReference type="Gene3D" id="2.40.37.10">
    <property type="entry name" value="Lyase, Ornithine Decarboxylase, Chain A, domain 1"/>
    <property type="match status" value="1"/>
</dbReference>
<evidence type="ECO:0000259" key="4">
    <source>
        <dbReference type="Pfam" id="PF02784"/>
    </source>
</evidence>
<comment type="caution">
    <text evidence="5">The sequence shown here is derived from an EMBL/GenBank/DDBJ whole genome shotgun (WGS) entry which is preliminary data.</text>
</comment>
<keyword evidence="6" id="KW-1185">Reference proteome</keyword>
<reference evidence="5 6" key="1">
    <citation type="submission" date="2019-12" db="EMBL/GenBank/DDBJ databases">
        <authorList>
            <person name="Alioto T."/>
            <person name="Alioto T."/>
            <person name="Gomez Garrido J."/>
        </authorList>
    </citation>
    <scope>NUCLEOTIDE SEQUENCE [LARGE SCALE GENOMIC DNA]</scope>
</reference>
<gene>
    <name evidence="5" type="ORF">OLEA9_A119938</name>
</gene>
<evidence type="ECO:0000256" key="1">
    <source>
        <dbReference type="ARBA" id="ARBA00001933"/>
    </source>
</evidence>
<dbReference type="GO" id="GO:0008792">
    <property type="term" value="F:arginine decarboxylase activity"/>
    <property type="evidence" value="ECO:0007669"/>
    <property type="project" value="UniProtKB-EC"/>
</dbReference>
<dbReference type="PANTHER" id="PTHR43295:SF1">
    <property type="entry name" value="ARGININE DECARBOXYLASE 1, CHLOROPLASTIC-RELATED"/>
    <property type="match status" value="1"/>
</dbReference>
<dbReference type="Pfam" id="PF02784">
    <property type="entry name" value="Orn_Arg_deC_N"/>
    <property type="match status" value="1"/>
</dbReference>
<keyword evidence="3" id="KW-0210">Decarboxylase</keyword>
<dbReference type="InterPro" id="IPR002985">
    <property type="entry name" value="Arg_decrbxlase"/>
</dbReference>
<sequence>MGKGNRILHGGDTRNDATSLARTIHDASLHLHCSILSECRSTTSSTTSEGVLKAFPIYYELIYLGTCMKVIDNGSGLGIDYDGSKSQNSEIFVGYSVEDYAYVVARAVKFVCERIGVKHPVICSESGCAIVSHRSVLVFQAISKSGASLTTI</sequence>
<keyword evidence="3" id="KW-0456">Lyase</keyword>
<comment type="similarity">
    <text evidence="3">Belongs to the Orn/Lys/Arg decarboxylase class-II family. SpeA subfamily.</text>
</comment>
<evidence type="ECO:0000256" key="2">
    <source>
        <dbReference type="ARBA" id="ARBA00022898"/>
    </source>
</evidence>
<name>A0A8S0QAX3_OLEEU</name>
<dbReference type="OrthoDB" id="1736852at2759"/>
<dbReference type="InterPro" id="IPR022644">
    <property type="entry name" value="De-COase2_N"/>
</dbReference>
<dbReference type="EMBL" id="CACTIH010001824">
    <property type="protein sequence ID" value="CAA2964478.1"/>
    <property type="molecule type" value="Genomic_DNA"/>
</dbReference>
<keyword evidence="3" id="KW-0745">Spermidine biosynthesis</keyword>
<organism evidence="5 6">
    <name type="scientific">Olea europaea subsp. europaea</name>
    <dbReference type="NCBI Taxonomy" id="158383"/>
    <lineage>
        <taxon>Eukaryota</taxon>
        <taxon>Viridiplantae</taxon>
        <taxon>Streptophyta</taxon>
        <taxon>Embryophyta</taxon>
        <taxon>Tracheophyta</taxon>
        <taxon>Spermatophyta</taxon>
        <taxon>Magnoliopsida</taxon>
        <taxon>eudicotyledons</taxon>
        <taxon>Gunneridae</taxon>
        <taxon>Pentapetalae</taxon>
        <taxon>asterids</taxon>
        <taxon>lamiids</taxon>
        <taxon>Lamiales</taxon>
        <taxon>Oleaceae</taxon>
        <taxon>Oleeae</taxon>
        <taxon>Olea</taxon>
    </lineage>
</organism>
<proteinExistence type="inferred from homology"/>
<dbReference type="GO" id="GO:0008295">
    <property type="term" value="P:spermidine biosynthetic process"/>
    <property type="evidence" value="ECO:0007669"/>
    <property type="project" value="UniProtKB-KW"/>
</dbReference>
<dbReference type="GO" id="GO:0006527">
    <property type="term" value="P:L-arginine catabolic process"/>
    <property type="evidence" value="ECO:0007669"/>
    <property type="project" value="InterPro"/>
</dbReference>
<dbReference type="InterPro" id="IPR009006">
    <property type="entry name" value="Ala_racemase/Decarboxylase_C"/>
</dbReference>
<dbReference type="AlphaFoldDB" id="A0A8S0QAX3"/>
<dbReference type="Gene3D" id="3.20.20.10">
    <property type="entry name" value="Alanine racemase"/>
    <property type="match status" value="1"/>
</dbReference>
<accession>A0A8S0QAX3</accession>